<evidence type="ECO:0000256" key="12">
    <source>
        <dbReference type="ARBA" id="ARBA00023163"/>
    </source>
</evidence>
<keyword evidence="10" id="KW-0238">DNA-binding</keyword>
<dbReference type="FunFam" id="1.10.8.60:FF:000014">
    <property type="entry name" value="DNA-binding transcriptional regulator NtrC"/>
    <property type="match status" value="1"/>
</dbReference>
<keyword evidence="6" id="KW-0547">Nucleotide-binding</keyword>
<evidence type="ECO:0000256" key="11">
    <source>
        <dbReference type="ARBA" id="ARBA00023159"/>
    </source>
</evidence>
<dbReference type="InterPro" id="IPR011006">
    <property type="entry name" value="CheY-like_superfamily"/>
</dbReference>
<dbReference type="GO" id="GO:0005524">
    <property type="term" value="F:ATP binding"/>
    <property type="evidence" value="ECO:0007669"/>
    <property type="project" value="UniProtKB-KW"/>
</dbReference>
<evidence type="ECO:0000256" key="6">
    <source>
        <dbReference type="ARBA" id="ARBA00022741"/>
    </source>
</evidence>
<dbReference type="InterPro" id="IPR009057">
    <property type="entry name" value="Homeodomain-like_sf"/>
</dbReference>
<evidence type="ECO:0000256" key="17">
    <source>
        <dbReference type="SAM" id="Coils"/>
    </source>
</evidence>
<dbReference type="InterPro" id="IPR025662">
    <property type="entry name" value="Sigma_54_int_dom_ATP-bd_1"/>
</dbReference>
<keyword evidence="17" id="KW-0175">Coiled coil</keyword>
<evidence type="ECO:0000259" key="18">
    <source>
        <dbReference type="PROSITE" id="PS50045"/>
    </source>
</evidence>
<dbReference type="Pfam" id="PF25601">
    <property type="entry name" value="AAA_lid_14"/>
    <property type="match status" value="1"/>
</dbReference>
<proteinExistence type="predicted"/>
<dbReference type="HOGENOM" id="CLU_000445_0_6_7"/>
<keyword evidence="5 16" id="KW-0597">Phosphoprotein</keyword>
<dbReference type="PRINTS" id="PR01590">
    <property type="entry name" value="HTHFIS"/>
</dbReference>
<evidence type="ECO:0000313" key="21">
    <source>
        <dbReference type="Proteomes" id="UP000007721"/>
    </source>
</evidence>
<feature type="modified residue" description="4-aspartylphosphate" evidence="16">
    <location>
        <position position="60"/>
    </location>
</feature>
<dbReference type="SMART" id="SM00448">
    <property type="entry name" value="REC"/>
    <property type="match status" value="1"/>
</dbReference>
<evidence type="ECO:0000259" key="19">
    <source>
        <dbReference type="PROSITE" id="PS50110"/>
    </source>
</evidence>
<comment type="subcellular location">
    <subcellularLocation>
        <location evidence="1">Cytoplasm</location>
    </subcellularLocation>
</comment>
<dbReference type="InterPro" id="IPR025944">
    <property type="entry name" value="Sigma_54_int_dom_CS"/>
</dbReference>
<dbReference type="InterPro" id="IPR002078">
    <property type="entry name" value="Sigma_54_int"/>
</dbReference>
<dbReference type="PROSITE" id="PS00675">
    <property type="entry name" value="SIGMA54_INTERACT_1"/>
    <property type="match status" value="1"/>
</dbReference>
<name>B9M610_GEODF</name>
<evidence type="ECO:0000256" key="1">
    <source>
        <dbReference type="ARBA" id="ARBA00004496"/>
    </source>
</evidence>
<sequence>MECNYMSETRIFICDDEEGILKYMKKLLESQGLVVETFTSGKMLLARLQQGPNADLLLQDVKMPDMDGLQILQEVKKLRPGLPVVIMTAFGTIDAAVEAMKLGAYDYVTKPFPKEKILGVLENVLERELLRKENQQLKEELGKVTLTDAIVFASDRFREVYELTLEVAASEANILILGESGTGKELIAGAIHRHSKRRGRRILSINCAALSDTLLESQLFGHVRGAFTGATTNQKGLLEEADSGTLFMDEIGDMSLMLQAKLLRVIQEGDFIPVGATRAKKVDIRFVAATNKNLEKEVAEGRFREDLYYRLNVISIPLPPLRERKEDIEPLARHFLRKYNQRMNKEVDRFTREALDLMLGYSWPGNIRELENVVERAVILARSGVVTTDHLPMWKKNVASTAATGPASALSSHQLVSLENVEREHIRQTLARTGFHKSRTAEILGISRKTLDRKIAEFGLKPEGE</sequence>
<protein>
    <recommendedName>
        <fullName evidence="2">DNA-binding transcriptional regulator NtrC</fullName>
    </recommendedName>
    <alternativeName>
        <fullName evidence="14">Nitrogen regulation protein NR(I)</fullName>
    </alternativeName>
    <alternativeName>
        <fullName evidence="15">Nitrogen regulator I</fullName>
    </alternativeName>
</protein>
<dbReference type="EMBL" id="CP001390">
    <property type="protein sequence ID" value="ACM19991.1"/>
    <property type="molecule type" value="Genomic_DNA"/>
</dbReference>
<dbReference type="PROSITE" id="PS50110">
    <property type="entry name" value="RESPONSE_REGULATORY"/>
    <property type="match status" value="1"/>
</dbReference>
<dbReference type="InterPro" id="IPR001789">
    <property type="entry name" value="Sig_transdc_resp-reg_receiver"/>
</dbReference>
<dbReference type="Gene3D" id="1.10.10.60">
    <property type="entry name" value="Homeodomain-like"/>
    <property type="match status" value="1"/>
</dbReference>
<dbReference type="SUPFAM" id="SSF52172">
    <property type="entry name" value="CheY-like"/>
    <property type="match status" value="1"/>
</dbReference>
<dbReference type="Pfam" id="PF02954">
    <property type="entry name" value="HTH_8"/>
    <property type="match status" value="1"/>
</dbReference>
<dbReference type="AlphaFoldDB" id="B9M610"/>
<dbReference type="InterPro" id="IPR058031">
    <property type="entry name" value="AAA_lid_NorR"/>
</dbReference>
<dbReference type="Gene3D" id="1.10.8.60">
    <property type="match status" value="1"/>
</dbReference>
<dbReference type="Gene3D" id="3.40.50.2300">
    <property type="match status" value="1"/>
</dbReference>
<evidence type="ECO:0000256" key="9">
    <source>
        <dbReference type="ARBA" id="ARBA00023015"/>
    </source>
</evidence>
<dbReference type="CDD" id="cd00009">
    <property type="entry name" value="AAA"/>
    <property type="match status" value="1"/>
</dbReference>
<evidence type="ECO:0000256" key="15">
    <source>
        <dbReference type="ARBA" id="ARBA00031910"/>
    </source>
</evidence>
<dbReference type="FunFam" id="3.40.50.2300:FF:000018">
    <property type="entry name" value="DNA-binding transcriptional regulator NtrC"/>
    <property type="match status" value="1"/>
</dbReference>
<dbReference type="SMART" id="SM00382">
    <property type="entry name" value="AAA"/>
    <property type="match status" value="1"/>
</dbReference>
<keyword evidence="11" id="KW-0010">Activator</keyword>
<evidence type="ECO:0000256" key="5">
    <source>
        <dbReference type="ARBA" id="ARBA00022553"/>
    </source>
</evidence>
<dbReference type="eggNOG" id="COG2204">
    <property type="taxonomic scope" value="Bacteria"/>
</dbReference>
<dbReference type="SUPFAM" id="SSF46689">
    <property type="entry name" value="Homeodomain-like"/>
    <property type="match status" value="1"/>
</dbReference>
<reference evidence="20 21" key="1">
    <citation type="submission" date="2009-01" db="EMBL/GenBank/DDBJ databases">
        <title>Complete sequence of Geobacter sp. FRC-32.</title>
        <authorList>
            <consortium name="US DOE Joint Genome Institute"/>
            <person name="Lucas S."/>
            <person name="Copeland A."/>
            <person name="Lapidus A."/>
            <person name="Glavina del Rio T."/>
            <person name="Dalin E."/>
            <person name="Tice H."/>
            <person name="Bruce D."/>
            <person name="Goodwin L."/>
            <person name="Pitluck S."/>
            <person name="Saunders E."/>
            <person name="Brettin T."/>
            <person name="Detter J.C."/>
            <person name="Han C."/>
            <person name="Larimer F."/>
            <person name="Land M."/>
            <person name="Hauser L."/>
            <person name="Kyrpides N."/>
            <person name="Ovchinnikova G."/>
            <person name="Kostka J."/>
            <person name="Richardson P."/>
        </authorList>
    </citation>
    <scope>NUCLEOTIDE SEQUENCE [LARGE SCALE GENOMIC DNA]</scope>
    <source>
        <strain evidence="21">DSM 22248 / JCM 15807 / FRC-32</strain>
    </source>
</reference>
<evidence type="ECO:0000256" key="7">
    <source>
        <dbReference type="ARBA" id="ARBA00022840"/>
    </source>
</evidence>
<keyword evidence="13" id="KW-0535">Nitrogen fixation</keyword>
<dbReference type="GO" id="GO:0005737">
    <property type="term" value="C:cytoplasm"/>
    <property type="evidence" value="ECO:0007669"/>
    <property type="project" value="UniProtKB-SubCell"/>
</dbReference>
<keyword evidence="4" id="KW-0678">Repressor</keyword>
<dbReference type="SUPFAM" id="SSF52540">
    <property type="entry name" value="P-loop containing nucleoside triphosphate hydrolases"/>
    <property type="match status" value="1"/>
</dbReference>
<dbReference type="Proteomes" id="UP000007721">
    <property type="component" value="Chromosome"/>
</dbReference>
<dbReference type="PANTHER" id="PTHR32071:SF95">
    <property type="entry name" value="DNA-BINDING TRANSCRIPTIONAL REGULATOR NTRC"/>
    <property type="match status" value="1"/>
</dbReference>
<dbReference type="GO" id="GO:0006355">
    <property type="term" value="P:regulation of DNA-templated transcription"/>
    <property type="evidence" value="ECO:0007669"/>
    <property type="project" value="InterPro"/>
</dbReference>
<dbReference type="Pfam" id="PF00158">
    <property type="entry name" value="Sigma54_activat"/>
    <property type="match status" value="1"/>
</dbReference>
<evidence type="ECO:0000313" key="20">
    <source>
        <dbReference type="EMBL" id="ACM19991.1"/>
    </source>
</evidence>
<dbReference type="GO" id="GO:0043565">
    <property type="term" value="F:sequence-specific DNA binding"/>
    <property type="evidence" value="ECO:0007669"/>
    <property type="project" value="InterPro"/>
</dbReference>
<dbReference type="Gene3D" id="3.40.50.300">
    <property type="entry name" value="P-loop containing nucleotide triphosphate hydrolases"/>
    <property type="match status" value="1"/>
</dbReference>
<keyword evidence="21" id="KW-1185">Reference proteome</keyword>
<evidence type="ECO:0000256" key="10">
    <source>
        <dbReference type="ARBA" id="ARBA00023125"/>
    </source>
</evidence>
<gene>
    <name evidence="20" type="ordered locus">Geob_1633</name>
</gene>
<evidence type="ECO:0000256" key="4">
    <source>
        <dbReference type="ARBA" id="ARBA00022491"/>
    </source>
</evidence>
<organism evidence="20 21">
    <name type="scientific">Geotalea daltonii (strain DSM 22248 / JCM 15807 / FRC-32)</name>
    <name type="common">Geobacter daltonii</name>
    <dbReference type="NCBI Taxonomy" id="316067"/>
    <lineage>
        <taxon>Bacteria</taxon>
        <taxon>Pseudomonadati</taxon>
        <taxon>Thermodesulfobacteriota</taxon>
        <taxon>Desulfuromonadia</taxon>
        <taxon>Geobacterales</taxon>
        <taxon>Geobacteraceae</taxon>
        <taxon>Geotalea</taxon>
    </lineage>
</organism>
<dbReference type="Pfam" id="PF00072">
    <property type="entry name" value="Response_reg"/>
    <property type="match status" value="1"/>
</dbReference>
<dbReference type="PANTHER" id="PTHR32071">
    <property type="entry name" value="TRANSCRIPTIONAL REGULATORY PROTEIN"/>
    <property type="match status" value="1"/>
</dbReference>
<dbReference type="InterPro" id="IPR027417">
    <property type="entry name" value="P-loop_NTPase"/>
</dbReference>
<feature type="domain" description="Sigma-54 factor interaction" evidence="18">
    <location>
        <begin position="150"/>
        <end position="379"/>
    </location>
</feature>
<keyword evidence="8" id="KW-0902">Two-component regulatory system</keyword>
<feature type="domain" description="Response regulatory" evidence="19">
    <location>
        <begin position="10"/>
        <end position="125"/>
    </location>
</feature>
<dbReference type="GO" id="GO:0000160">
    <property type="term" value="P:phosphorelay signal transduction system"/>
    <property type="evidence" value="ECO:0007669"/>
    <property type="project" value="UniProtKB-KW"/>
</dbReference>
<dbReference type="KEGG" id="geo:Geob_1633"/>
<dbReference type="InterPro" id="IPR003593">
    <property type="entry name" value="AAA+_ATPase"/>
</dbReference>
<evidence type="ECO:0000256" key="3">
    <source>
        <dbReference type="ARBA" id="ARBA00022490"/>
    </source>
</evidence>
<evidence type="ECO:0000256" key="2">
    <source>
        <dbReference type="ARBA" id="ARBA00019059"/>
    </source>
</evidence>
<dbReference type="InterPro" id="IPR002197">
    <property type="entry name" value="HTH_Fis"/>
</dbReference>
<dbReference type="STRING" id="316067.Geob_1633"/>
<evidence type="ECO:0000256" key="13">
    <source>
        <dbReference type="ARBA" id="ARBA00023231"/>
    </source>
</evidence>
<keyword evidence="3" id="KW-0963">Cytoplasm</keyword>
<dbReference type="FunFam" id="3.40.50.300:FF:000006">
    <property type="entry name" value="DNA-binding transcriptional regulator NtrC"/>
    <property type="match status" value="1"/>
</dbReference>
<feature type="coiled-coil region" evidence="17">
    <location>
        <begin position="120"/>
        <end position="147"/>
    </location>
</feature>
<keyword evidence="12" id="KW-0804">Transcription</keyword>
<dbReference type="PROSITE" id="PS00688">
    <property type="entry name" value="SIGMA54_INTERACT_3"/>
    <property type="match status" value="1"/>
</dbReference>
<evidence type="ECO:0000256" key="8">
    <source>
        <dbReference type="ARBA" id="ARBA00023012"/>
    </source>
</evidence>
<evidence type="ECO:0000256" key="16">
    <source>
        <dbReference type="PROSITE-ProRule" id="PRU00169"/>
    </source>
</evidence>
<evidence type="ECO:0000256" key="14">
    <source>
        <dbReference type="ARBA" id="ARBA00029881"/>
    </source>
</evidence>
<keyword evidence="7" id="KW-0067">ATP-binding</keyword>
<keyword evidence="9" id="KW-0805">Transcription regulation</keyword>
<dbReference type="PROSITE" id="PS50045">
    <property type="entry name" value="SIGMA54_INTERACT_4"/>
    <property type="match status" value="1"/>
</dbReference>
<accession>B9M610</accession>